<feature type="transmembrane region" description="Helical" evidence="5">
    <location>
        <begin position="75"/>
        <end position="95"/>
    </location>
</feature>
<dbReference type="AlphaFoldDB" id="A7I720"/>
<feature type="transmembrane region" description="Helical" evidence="5">
    <location>
        <begin position="129"/>
        <end position="151"/>
    </location>
</feature>
<feature type="transmembrane region" description="Helical" evidence="5">
    <location>
        <begin position="21"/>
        <end position="40"/>
    </location>
</feature>
<protein>
    <recommendedName>
        <fullName evidence="8">Rhomboid family protein</fullName>
    </recommendedName>
</protein>
<dbReference type="SUPFAM" id="SSF144091">
    <property type="entry name" value="Rhomboid-like"/>
    <property type="match status" value="1"/>
</dbReference>
<dbReference type="KEGG" id="mbn:Mboo_1013"/>
<evidence type="ECO:0000256" key="5">
    <source>
        <dbReference type="SAM" id="Phobius"/>
    </source>
</evidence>
<dbReference type="GO" id="GO:0016020">
    <property type="term" value="C:membrane"/>
    <property type="evidence" value="ECO:0007669"/>
    <property type="project" value="UniProtKB-SubCell"/>
</dbReference>
<evidence type="ECO:0000313" key="7">
    <source>
        <dbReference type="Proteomes" id="UP000002408"/>
    </source>
</evidence>
<feature type="transmembrane region" description="Helical" evidence="5">
    <location>
        <begin position="163"/>
        <end position="186"/>
    </location>
</feature>
<dbReference type="eggNOG" id="arCOG08915">
    <property type="taxonomic scope" value="Archaea"/>
</dbReference>
<dbReference type="GeneID" id="5411749"/>
<evidence type="ECO:0000256" key="4">
    <source>
        <dbReference type="ARBA" id="ARBA00023136"/>
    </source>
</evidence>
<feature type="transmembrane region" description="Helical" evidence="5">
    <location>
        <begin position="261"/>
        <end position="283"/>
    </location>
</feature>
<dbReference type="InterPro" id="IPR035952">
    <property type="entry name" value="Rhomboid-like_sf"/>
</dbReference>
<keyword evidence="7" id="KW-1185">Reference proteome</keyword>
<evidence type="ECO:0000313" key="6">
    <source>
        <dbReference type="EMBL" id="ABS55531.1"/>
    </source>
</evidence>
<gene>
    <name evidence="6" type="ordered locus">Mboo_1013</name>
</gene>
<dbReference type="Proteomes" id="UP000002408">
    <property type="component" value="Chromosome"/>
</dbReference>
<dbReference type="RefSeq" id="WP_012106558.1">
    <property type="nucleotide sequence ID" value="NC_009712.1"/>
</dbReference>
<evidence type="ECO:0000256" key="2">
    <source>
        <dbReference type="ARBA" id="ARBA00022692"/>
    </source>
</evidence>
<feature type="transmembrane region" description="Helical" evidence="5">
    <location>
        <begin position="102"/>
        <end position="123"/>
    </location>
</feature>
<name>A7I720_METB6</name>
<keyword evidence="4 5" id="KW-0472">Membrane</keyword>
<reference evidence="7" key="1">
    <citation type="journal article" date="2015" name="Microbiology">
        <title>Genome of Methanoregula boonei 6A8 reveals adaptations to oligotrophic peatland environments.</title>
        <authorList>
            <person name="Braeuer S."/>
            <person name="Cadillo-Quiroz H."/>
            <person name="Kyrpides N."/>
            <person name="Woyke T."/>
            <person name="Goodwin L."/>
            <person name="Detter C."/>
            <person name="Podell S."/>
            <person name="Yavitt J.B."/>
            <person name="Zinder S.H."/>
        </authorList>
    </citation>
    <scope>NUCLEOTIDE SEQUENCE [LARGE SCALE GENOMIC DNA]</scope>
    <source>
        <strain evidence="7">DSM 21154 / JCM 14090 / 6A8</strain>
    </source>
</reference>
<sequence length="298" mass="33921">MSVYTRIRDARSRVNLRLFTFYLAIVLIIPAITTLIEYLVTVNPGLRADLRIDMQNFHLYQVFTSSFVHLNFDHFLANVTAYLLIAVYGLVLATLVNRKRLYLVASKIIVVIFVLFGAAFAIFNATTTYYAGLSGIDSALAGLLLLFWLLYLEHTAKQRMRHYYGLILFFILALSAGIVARYILLYHAGRNALLLSLLVFFVVLGALCVFYYRDQFFDLYRVLGEFSWSSRIITVAIIAIFAFFVWNLFPERLANLSVTAGIPLHLAGIVIGILAGYFLFAYLEGFAYFSDEKEVISR</sequence>
<dbReference type="EMBL" id="CP000780">
    <property type="protein sequence ID" value="ABS55531.1"/>
    <property type="molecule type" value="Genomic_DNA"/>
</dbReference>
<proteinExistence type="predicted"/>
<keyword evidence="3 5" id="KW-1133">Transmembrane helix</keyword>
<keyword evidence="2 5" id="KW-0812">Transmembrane</keyword>
<feature type="transmembrane region" description="Helical" evidence="5">
    <location>
        <begin position="232"/>
        <end position="249"/>
    </location>
</feature>
<evidence type="ECO:0008006" key="8">
    <source>
        <dbReference type="Google" id="ProtNLM"/>
    </source>
</evidence>
<dbReference type="Gene3D" id="1.20.1540.10">
    <property type="entry name" value="Rhomboid-like"/>
    <property type="match status" value="1"/>
</dbReference>
<feature type="transmembrane region" description="Helical" evidence="5">
    <location>
        <begin position="192"/>
        <end position="212"/>
    </location>
</feature>
<comment type="subcellular location">
    <subcellularLocation>
        <location evidence="1">Membrane</location>
        <topology evidence="1">Multi-pass membrane protein</topology>
    </subcellularLocation>
</comment>
<evidence type="ECO:0000256" key="3">
    <source>
        <dbReference type="ARBA" id="ARBA00022989"/>
    </source>
</evidence>
<organism evidence="6 7">
    <name type="scientific">Methanoregula boonei (strain DSM 21154 / JCM 14090 / 6A8)</name>
    <dbReference type="NCBI Taxonomy" id="456442"/>
    <lineage>
        <taxon>Archaea</taxon>
        <taxon>Methanobacteriati</taxon>
        <taxon>Methanobacteriota</taxon>
        <taxon>Stenosarchaea group</taxon>
        <taxon>Methanomicrobia</taxon>
        <taxon>Methanomicrobiales</taxon>
        <taxon>Methanoregulaceae</taxon>
        <taxon>Methanoregula</taxon>
    </lineage>
</organism>
<accession>A7I720</accession>
<dbReference type="HOGENOM" id="CLU_932579_0_0_2"/>
<evidence type="ECO:0000256" key="1">
    <source>
        <dbReference type="ARBA" id="ARBA00004141"/>
    </source>
</evidence>